<evidence type="ECO:0000256" key="1">
    <source>
        <dbReference type="SAM" id="MobiDB-lite"/>
    </source>
</evidence>
<reference evidence="2" key="2">
    <citation type="submission" date="2022-01" db="EMBL/GenBank/DDBJ databases">
        <authorList>
            <person name="Yamashiro T."/>
            <person name="Shiraishi A."/>
            <person name="Satake H."/>
            <person name="Nakayama K."/>
        </authorList>
    </citation>
    <scope>NUCLEOTIDE SEQUENCE</scope>
</reference>
<organism evidence="2 3">
    <name type="scientific">Tanacetum coccineum</name>
    <dbReference type="NCBI Taxonomy" id="301880"/>
    <lineage>
        <taxon>Eukaryota</taxon>
        <taxon>Viridiplantae</taxon>
        <taxon>Streptophyta</taxon>
        <taxon>Embryophyta</taxon>
        <taxon>Tracheophyta</taxon>
        <taxon>Spermatophyta</taxon>
        <taxon>Magnoliopsida</taxon>
        <taxon>eudicotyledons</taxon>
        <taxon>Gunneridae</taxon>
        <taxon>Pentapetalae</taxon>
        <taxon>asterids</taxon>
        <taxon>campanulids</taxon>
        <taxon>Asterales</taxon>
        <taxon>Asteraceae</taxon>
        <taxon>Asteroideae</taxon>
        <taxon>Anthemideae</taxon>
        <taxon>Anthemidinae</taxon>
        <taxon>Tanacetum</taxon>
    </lineage>
</organism>
<reference evidence="2" key="1">
    <citation type="journal article" date="2022" name="Int. J. Mol. Sci.">
        <title>Draft Genome of Tanacetum Coccineum: Genomic Comparison of Closely Related Tanacetum-Family Plants.</title>
        <authorList>
            <person name="Yamashiro T."/>
            <person name="Shiraishi A."/>
            <person name="Nakayama K."/>
            <person name="Satake H."/>
        </authorList>
    </citation>
    <scope>NUCLEOTIDE SEQUENCE</scope>
</reference>
<sequence length="268" mass="26789">MFERGGGRGGWGKGVGSKGEWWCRRGSGGGKGRSVRGKNEGEGGSEEEKGGLVRAGETGDDTAVVGLGGCGGREGVEAGGGVCVSGGEDEDGEASESRGVRAREWWVCRLVSGTGGIGVVEWAGSRKERGGVVGRGGKKRNQGGGRGEGVWAGGGRGSSPSNGTERTGDGVQGGGGSGGSGNGVVGRGCGRGGDQETGSVGWEGTKWVVRVREGEGEKEGREGEKVSVEKGAGKWGSGVGGPVEGGEYKEEGQGGCREGQVGEEVWWG</sequence>
<feature type="compositionally biased region" description="Basic and acidic residues" evidence="1">
    <location>
        <begin position="37"/>
        <end position="51"/>
    </location>
</feature>
<proteinExistence type="predicted"/>
<feature type="region of interest" description="Disordered" evidence="1">
    <location>
        <begin position="1"/>
        <end position="60"/>
    </location>
</feature>
<gene>
    <name evidence="2" type="ORF">Tco_0991238</name>
</gene>
<dbReference type="Proteomes" id="UP001151760">
    <property type="component" value="Unassembled WGS sequence"/>
</dbReference>
<feature type="compositionally biased region" description="Gly residues" evidence="1">
    <location>
        <begin position="7"/>
        <end position="17"/>
    </location>
</feature>
<comment type="caution">
    <text evidence="2">The sequence shown here is derived from an EMBL/GenBank/DDBJ whole genome shotgun (WGS) entry which is preliminary data.</text>
</comment>
<accession>A0ABQ5EZC0</accession>
<feature type="region of interest" description="Disordered" evidence="1">
    <location>
        <begin position="213"/>
        <end position="268"/>
    </location>
</feature>
<evidence type="ECO:0000313" key="3">
    <source>
        <dbReference type="Proteomes" id="UP001151760"/>
    </source>
</evidence>
<keyword evidence="3" id="KW-1185">Reference proteome</keyword>
<feature type="compositionally biased region" description="Gly residues" evidence="1">
    <location>
        <begin position="170"/>
        <end position="192"/>
    </location>
</feature>
<feature type="compositionally biased region" description="Gly residues" evidence="1">
    <location>
        <begin position="142"/>
        <end position="157"/>
    </location>
</feature>
<feature type="compositionally biased region" description="Basic and acidic residues" evidence="1">
    <location>
        <begin position="213"/>
        <end position="232"/>
    </location>
</feature>
<evidence type="ECO:0000313" key="2">
    <source>
        <dbReference type="EMBL" id="GJT56184.1"/>
    </source>
</evidence>
<feature type="compositionally biased region" description="Gly residues" evidence="1">
    <location>
        <begin position="233"/>
        <end position="244"/>
    </location>
</feature>
<feature type="region of interest" description="Disordered" evidence="1">
    <location>
        <begin position="127"/>
        <end position="200"/>
    </location>
</feature>
<dbReference type="EMBL" id="BQNB010016822">
    <property type="protein sequence ID" value="GJT56184.1"/>
    <property type="molecule type" value="Genomic_DNA"/>
</dbReference>
<protein>
    <submittedName>
        <fullName evidence="2">Uncharacterized protein</fullName>
    </submittedName>
</protein>
<name>A0ABQ5EZC0_9ASTR</name>